<protein>
    <recommendedName>
        <fullName evidence="3">Carbonic anhydrase</fullName>
    </recommendedName>
</protein>
<organism evidence="2">
    <name type="scientific">candidate division WOR-3 bacterium</name>
    <dbReference type="NCBI Taxonomy" id="2052148"/>
    <lineage>
        <taxon>Bacteria</taxon>
        <taxon>Bacteria division WOR-3</taxon>
    </lineage>
</organism>
<dbReference type="EMBL" id="DSTU01000007">
    <property type="protein sequence ID" value="HFJ54161.1"/>
    <property type="molecule type" value="Genomic_DNA"/>
</dbReference>
<name>A0A7C3IVK2_UNCW3</name>
<reference evidence="2" key="1">
    <citation type="journal article" date="2020" name="mSystems">
        <title>Genome- and Community-Level Interaction Insights into Carbon Utilization and Element Cycling Functions of Hydrothermarchaeota in Hydrothermal Sediment.</title>
        <authorList>
            <person name="Zhou Z."/>
            <person name="Liu Y."/>
            <person name="Xu W."/>
            <person name="Pan J."/>
            <person name="Luo Z.H."/>
            <person name="Li M."/>
        </authorList>
    </citation>
    <scope>NUCLEOTIDE SEQUENCE [LARGE SCALE GENOMIC DNA]</scope>
    <source>
        <strain evidence="1">SpSt-265</strain>
        <strain evidence="2">SpSt-465</strain>
    </source>
</reference>
<evidence type="ECO:0000313" key="1">
    <source>
        <dbReference type="EMBL" id="HEA87169.1"/>
    </source>
</evidence>
<evidence type="ECO:0008006" key="3">
    <source>
        <dbReference type="Google" id="ProtNLM"/>
    </source>
</evidence>
<dbReference type="EMBL" id="DSLG01000004">
    <property type="protein sequence ID" value="HEA87169.1"/>
    <property type="molecule type" value="Genomic_DNA"/>
</dbReference>
<comment type="caution">
    <text evidence="2">The sequence shown here is derived from an EMBL/GenBank/DDBJ whole genome shotgun (WGS) entry which is preliminary data.</text>
</comment>
<dbReference type="InterPro" id="IPR046871">
    <property type="entry name" value="Pro_CA_2"/>
</dbReference>
<dbReference type="Pfam" id="PF20393">
    <property type="entry name" value="Pro_CA_2"/>
    <property type="match status" value="1"/>
</dbReference>
<proteinExistence type="predicted"/>
<gene>
    <name evidence="1" type="ORF">ENP94_04070</name>
    <name evidence="2" type="ORF">ENS16_05675</name>
</gene>
<dbReference type="AlphaFoldDB" id="A0A7C3IVK2"/>
<sequence>MDGRVQLPVIAWLKADTGADYVDNITEAGPVKILAEGRNRVLLGSIRRRVKISVERHGSSVVAIIAHHDCAGNPVDEKTQRRQLERAIRRVESWGLGVRVIGLWVNEQWQVEG</sequence>
<accession>A0A7C3IVK2</accession>
<evidence type="ECO:0000313" key="2">
    <source>
        <dbReference type="EMBL" id="HFJ54161.1"/>
    </source>
</evidence>